<accession>A0ABS2KJG4</accession>
<keyword evidence="1" id="KW-1133">Transmembrane helix</keyword>
<dbReference type="EMBL" id="JADIKF010000040">
    <property type="protein sequence ID" value="MBM7131291.1"/>
    <property type="molecule type" value="Genomic_DNA"/>
</dbReference>
<keyword evidence="1" id="KW-0472">Membrane</keyword>
<organism evidence="2 3">
    <name type="scientific">Dyella mobilis</name>
    <dbReference type="NCBI Taxonomy" id="1849582"/>
    <lineage>
        <taxon>Bacteria</taxon>
        <taxon>Pseudomonadati</taxon>
        <taxon>Pseudomonadota</taxon>
        <taxon>Gammaproteobacteria</taxon>
        <taxon>Lysobacterales</taxon>
        <taxon>Rhodanobacteraceae</taxon>
        <taxon>Dyella</taxon>
    </lineage>
</organism>
<protein>
    <submittedName>
        <fullName evidence="2">Uncharacterized protein</fullName>
    </submittedName>
</protein>
<gene>
    <name evidence="2" type="ORF">ISS99_17325</name>
</gene>
<proteinExistence type="predicted"/>
<feature type="transmembrane region" description="Helical" evidence="1">
    <location>
        <begin position="12"/>
        <end position="35"/>
    </location>
</feature>
<feature type="transmembrane region" description="Helical" evidence="1">
    <location>
        <begin position="89"/>
        <end position="107"/>
    </location>
</feature>
<evidence type="ECO:0000256" key="1">
    <source>
        <dbReference type="SAM" id="Phobius"/>
    </source>
</evidence>
<dbReference type="Proteomes" id="UP001430193">
    <property type="component" value="Unassembled WGS sequence"/>
</dbReference>
<comment type="caution">
    <text evidence="2">The sequence shown here is derived from an EMBL/GenBank/DDBJ whole genome shotgun (WGS) entry which is preliminary data.</text>
</comment>
<evidence type="ECO:0000313" key="2">
    <source>
        <dbReference type="EMBL" id="MBM7131291.1"/>
    </source>
</evidence>
<dbReference type="RefSeq" id="WP_204632878.1">
    <property type="nucleotide sequence ID" value="NZ_BSOC01000005.1"/>
</dbReference>
<name>A0ABS2KJG4_9GAMM</name>
<reference evidence="2" key="1">
    <citation type="submission" date="2020-10" db="EMBL/GenBank/DDBJ databases">
        <title>Phylogeny of dyella-like bacteria.</title>
        <authorList>
            <person name="Fu J."/>
        </authorList>
    </citation>
    <scope>NUCLEOTIDE SEQUENCE</scope>
    <source>
        <strain evidence="2">DHON07</strain>
    </source>
</reference>
<sequence>MTFARFDQISRGAVALCLWLVAVTLNMAAVLSLGFQGLKWLHDGYWTAQPTVMYWMHGFCPGLCSSLHNPHSWYGAAKAALAVSQMPTGLALMLAGMTCVILSATVGDHRLEARKVRNSPGTASLWS</sequence>
<evidence type="ECO:0000313" key="3">
    <source>
        <dbReference type="Proteomes" id="UP001430193"/>
    </source>
</evidence>
<keyword evidence="1" id="KW-0812">Transmembrane</keyword>
<keyword evidence="3" id="KW-1185">Reference proteome</keyword>